<dbReference type="Gene3D" id="3.90.640.10">
    <property type="entry name" value="Actin, Chain A, domain 4"/>
    <property type="match status" value="1"/>
</dbReference>
<comment type="similarity">
    <text evidence="1">Belongs to the heat shock protein 70 family.</text>
</comment>
<dbReference type="PROSITE" id="PS01036">
    <property type="entry name" value="HSP70_3"/>
    <property type="match status" value="1"/>
</dbReference>
<reference evidence="5" key="1">
    <citation type="journal article" date="2023" name="Mar. Drugs">
        <title>Gemmata algarum, a Novel Planctomycete Isolated from an Algal Mat, Displays Antimicrobial Activity.</title>
        <authorList>
            <person name="Kumar G."/>
            <person name="Kallscheuer N."/>
            <person name="Kashif M."/>
            <person name="Ahamad S."/>
            <person name="Jagadeeshwari U."/>
            <person name="Pannikurungottu S."/>
            <person name="Haufschild T."/>
            <person name="Kabuu M."/>
            <person name="Sasikala C."/>
            <person name="Jogler C."/>
            <person name="Ramana C."/>
        </authorList>
    </citation>
    <scope>NUCLEOTIDE SEQUENCE [LARGE SCALE GENOMIC DNA]</scope>
    <source>
        <strain evidence="5">JC673</strain>
    </source>
</reference>
<evidence type="ECO:0000313" key="5">
    <source>
        <dbReference type="Proteomes" id="UP001272242"/>
    </source>
</evidence>
<evidence type="ECO:0000256" key="3">
    <source>
        <dbReference type="ARBA" id="ARBA00022840"/>
    </source>
</evidence>
<keyword evidence="2" id="KW-0547">Nucleotide-binding</keyword>
<dbReference type="EMBL" id="JAXBLV010000250">
    <property type="protein sequence ID" value="MDY3563787.1"/>
    <property type="molecule type" value="Genomic_DNA"/>
</dbReference>
<proteinExistence type="inferred from homology"/>
<dbReference type="PANTHER" id="PTHR19375">
    <property type="entry name" value="HEAT SHOCK PROTEIN 70KDA"/>
    <property type="match status" value="1"/>
</dbReference>
<name>A0ABU5FAI2_9BACT</name>
<dbReference type="InterPro" id="IPR043129">
    <property type="entry name" value="ATPase_NBD"/>
</dbReference>
<evidence type="ECO:0000256" key="1">
    <source>
        <dbReference type="ARBA" id="ARBA00007381"/>
    </source>
</evidence>
<organism evidence="4 5">
    <name type="scientific">Gemmata algarum</name>
    <dbReference type="NCBI Taxonomy" id="2975278"/>
    <lineage>
        <taxon>Bacteria</taxon>
        <taxon>Pseudomonadati</taxon>
        <taxon>Planctomycetota</taxon>
        <taxon>Planctomycetia</taxon>
        <taxon>Gemmatales</taxon>
        <taxon>Gemmataceae</taxon>
        <taxon>Gemmata</taxon>
    </lineage>
</organism>
<comment type="caution">
    <text evidence="4">The sequence shown here is derived from an EMBL/GenBank/DDBJ whole genome shotgun (WGS) entry which is preliminary data.</text>
</comment>
<dbReference type="InterPro" id="IPR013126">
    <property type="entry name" value="Hsp_70_fam"/>
</dbReference>
<dbReference type="Gene3D" id="3.30.420.40">
    <property type="match status" value="2"/>
</dbReference>
<protein>
    <submittedName>
        <fullName evidence="4">Hsp70 family protein</fullName>
    </submittedName>
</protein>
<dbReference type="RefSeq" id="WP_320689926.1">
    <property type="nucleotide sequence ID" value="NZ_JAXBLV010000250.1"/>
</dbReference>
<keyword evidence="3" id="KW-0067">ATP-binding</keyword>
<keyword evidence="5" id="KW-1185">Reference proteome</keyword>
<dbReference type="Proteomes" id="UP001272242">
    <property type="component" value="Unassembled WGS sequence"/>
</dbReference>
<sequence>MTVTPPFLGIDFGTSKSTTAWFNPRARQAEVIKNAEGEDKTPSVAYFGPDSVLVGTPAENMLEDEEERSRVFVGIKRHLAKSMRLALPDLRTVTPLEVASEVIKQLKQDAEAGHFKEPVERAVLTCPAAFTEAERKTLTEAAARAGFRTVELLEEPVAAALAYTRAGLKVEGHVLVYDLGGGTFDLAVLAREDDGFRLAFPPKGLRNCGGDDFDHAIYDHCDELARSTLNRTISGEERTDLQFLRLCRQRKESLTSRERCEFSSFLPGGVRFKHTLDRATFEGLIARHVQETVRLTRAAVEEARDQGYPVGTVVLIGGASRVPLVRQLLAKSAGLPAEPERWQQQDVAVALGAAYHGQALWGVRDEPKPQTQPAPGKQGAPLTCPECASQVSATAVRCSECGYPMRGAQKRVCPECNNGVSPGAPKCPGCGYPLNR</sequence>
<dbReference type="InterPro" id="IPR018181">
    <property type="entry name" value="Heat_shock_70_CS"/>
</dbReference>
<dbReference type="SUPFAM" id="SSF53067">
    <property type="entry name" value="Actin-like ATPase domain"/>
    <property type="match status" value="2"/>
</dbReference>
<dbReference type="Pfam" id="PF00012">
    <property type="entry name" value="HSP70"/>
    <property type="match status" value="2"/>
</dbReference>
<accession>A0ABU5FAI2</accession>
<evidence type="ECO:0000256" key="2">
    <source>
        <dbReference type="ARBA" id="ARBA00022741"/>
    </source>
</evidence>
<evidence type="ECO:0000313" key="4">
    <source>
        <dbReference type="EMBL" id="MDY3563787.1"/>
    </source>
</evidence>
<dbReference type="PRINTS" id="PR00301">
    <property type="entry name" value="HEATSHOCK70"/>
</dbReference>
<gene>
    <name evidence="4" type="ORF">R5W23_005409</name>
</gene>